<keyword evidence="4" id="KW-1003">Cell membrane</keyword>
<dbReference type="AlphaFoldDB" id="A0A0M3HUG4"/>
<evidence type="ECO:0000313" key="15">
    <source>
        <dbReference type="WBParaSite" id="ALUE_0000643301-mRNA-1"/>
    </source>
</evidence>
<organism evidence="14 15">
    <name type="scientific">Ascaris lumbricoides</name>
    <name type="common">Giant roundworm</name>
    <dbReference type="NCBI Taxonomy" id="6252"/>
    <lineage>
        <taxon>Eukaryota</taxon>
        <taxon>Metazoa</taxon>
        <taxon>Ecdysozoa</taxon>
        <taxon>Nematoda</taxon>
        <taxon>Chromadorea</taxon>
        <taxon>Rhabditida</taxon>
        <taxon>Spirurina</taxon>
        <taxon>Ascaridomorpha</taxon>
        <taxon>Ascaridoidea</taxon>
        <taxon>Ascarididae</taxon>
        <taxon>Ascaris</taxon>
    </lineage>
</organism>
<dbReference type="GO" id="GO:0005229">
    <property type="term" value="F:intracellularly calcium-gated chloride channel activity"/>
    <property type="evidence" value="ECO:0007669"/>
    <property type="project" value="TreeGrafter"/>
</dbReference>
<keyword evidence="12 13" id="KW-0407">Ion channel</keyword>
<evidence type="ECO:0000256" key="1">
    <source>
        <dbReference type="ARBA" id="ARBA00004651"/>
    </source>
</evidence>
<comment type="subcellular location">
    <subcellularLocation>
        <location evidence="1">Cell membrane</location>
        <topology evidence="1">Multi-pass membrane protein</topology>
    </subcellularLocation>
</comment>
<sequence>MLCCKNDSVQVYVPCNERNAEGHDDCVRLTRGLAPDQTYGFSLGIMASEFLIKILHQVPHLSFSFRSVDEPFTLQFNSQYVQVADVLFMYSIALDVGSARGESEPSQTHCWLALLCRYEGSLLVLVAVSLALGGVLLLTIIITWICQCCTRQDASVKSRRRVRQLSTLLFIISVICFFCLGFCLFGNDHLNRAVTASVTSIDDVARNFKLAIAQCNALNDTRLNGSRHINSLSAAVRKEADKTPGINKTMLNEVEAVISSLNENVDNVGADLAQVKSVLSGITFLEQTKLYSERIEVERVSKSAIRKVVWDVTTVTMNKQALLGRAVLTERTSEAASHLGGEDQYEMRKKAYRRF</sequence>
<evidence type="ECO:0000256" key="5">
    <source>
        <dbReference type="ARBA" id="ARBA00022692"/>
    </source>
</evidence>
<feature type="transmembrane region" description="Helical" evidence="13">
    <location>
        <begin position="122"/>
        <end position="146"/>
    </location>
</feature>
<dbReference type="PANTHER" id="PTHR12424:SF8">
    <property type="entry name" value="PROTEIN TWEETY"/>
    <property type="match status" value="1"/>
</dbReference>
<dbReference type="GO" id="GO:0034707">
    <property type="term" value="C:chloride channel complex"/>
    <property type="evidence" value="ECO:0007669"/>
    <property type="project" value="UniProtKB-UniRule"/>
</dbReference>
<proteinExistence type="inferred from homology"/>
<evidence type="ECO:0000256" key="13">
    <source>
        <dbReference type="RuleBase" id="RU361114"/>
    </source>
</evidence>
<evidence type="ECO:0000256" key="7">
    <source>
        <dbReference type="ARBA" id="ARBA00023065"/>
    </source>
</evidence>
<keyword evidence="7 13" id="KW-0406">Ion transport</keyword>
<protein>
    <recommendedName>
        <fullName evidence="13">Protein tweety homolog</fullName>
    </recommendedName>
</protein>
<feature type="transmembrane region" description="Helical" evidence="13">
    <location>
        <begin position="167"/>
        <end position="187"/>
    </location>
</feature>
<dbReference type="Proteomes" id="UP000036681">
    <property type="component" value="Unplaced"/>
</dbReference>
<keyword evidence="9 13" id="KW-0869">Chloride channel</keyword>
<dbReference type="WBParaSite" id="ALUE_0000643301-mRNA-1">
    <property type="protein sequence ID" value="ALUE_0000643301-mRNA-1"/>
    <property type="gene ID" value="ALUE_0000643301"/>
</dbReference>
<keyword evidence="5 13" id="KW-0812">Transmembrane</keyword>
<evidence type="ECO:0000256" key="4">
    <source>
        <dbReference type="ARBA" id="ARBA00022475"/>
    </source>
</evidence>
<evidence type="ECO:0000256" key="8">
    <source>
        <dbReference type="ARBA" id="ARBA00023136"/>
    </source>
</evidence>
<dbReference type="GO" id="GO:0005886">
    <property type="term" value="C:plasma membrane"/>
    <property type="evidence" value="ECO:0007669"/>
    <property type="project" value="UniProtKB-SubCell"/>
</dbReference>
<dbReference type="InterPro" id="IPR006990">
    <property type="entry name" value="Tweety"/>
</dbReference>
<dbReference type="Pfam" id="PF04906">
    <property type="entry name" value="Tweety"/>
    <property type="match status" value="1"/>
</dbReference>
<keyword evidence="10" id="KW-0325">Glycoprotein</keyword>
<name>A0A0M3HUG4_ASCLU</name>
<keyword evidence="11 13" id="KW-0868">Chloride</keyword>
<evidence type="ECO:0000256" key="9">
    <source>
        <dbReference type="ARBA" id="ARBA00023173"/>
    </source>
</evidence>
<dbReference type="PANTHER" id="PTHR12424">
    <property type="entry name" value="TWEETY-RELATED"/>
    <property type="match status" value="1"/>
</dbReference>
<comment type="function">
    <text evidence="13">Probable chloride channel.</text>
</comment>
<evidence type="ECO:0000256" key="12">
    <source>
        <dbReference type="ARBA" id="ARBA00023303"/>
    </source>
</evidence>
<evidence type="ECO:0000256" key="10">
    <source>
        <dbReference type="ARBA" id="ARBA00023180"/>
    </source>
</evidence>
<keyword evidence="3 13" id="KW-0813">Transport</keyword>
<dbReference type="GO" id="GO:0072320">
    <property type="term" value="F:volume-sensitive chloride channel activity"/>
    <property type="evidence" value="ECO:0007669"/>
    <property type="project" value="TreeGrafter"/>
</dbReference>
<accession>A0A0M3HUG4</accession>
<comment type="caution">
    <text evidence="13">Lacks conserved residue(s) required for the propagation of feature annotation.</text>
</comment>
<evidence type="ECO:0000256" key="2">
    <source>
        <dbReference type="ARBA" id="ARBA00009849"/>
    </source>
</evidence>
<keyword evidence="6 13" id="KW-1133">Transmembrane helix</keyword>
<keyword evidence="14" id="KW-1185">Reference proteome</keyword>
<evidence type="ECO:0000256" key="3">
    <source>
        <dbReference type="ARBA" id="ARBA00022448"/>
    </source>
</evidence>
<keyword evidence="8 13" id="KW-0472">Membrane</keyword>
<reference evidence="15" key="1">
    <citation type="submission" date="2017-02" db="UniProtKB">
        <authorList>
            <consortium name="WormBaseParasite"/>
        </authorList>
    </citation>
    <scope>IDENTIFICATION</scope>
</reference>
<comment type="similarity">
    <text evidence="2 13">Belongs to the tweety family.</text>
</comment>
<evidence type="ECO:0000256" key="6">
    <source>
        <dbReference type="ARBA" id="ARBA00022989"/>
    </source>
</evidence>
<evidence type="ECO:0000256" key="11">
    <source>
        <dbReference type="ARBA" id="ARBA00023214"/>
    </source>
</evidence>
<evidence type="ECO:0000313" key="14">
    <source>
        <dbReference type="Proteomes" id="UP000036681"/>
    </source>
</evidence>